<dbReference type="Proteomes" id="UP000004816">
    <property type="component" value="Unassembled WGS sequence"/>
</dbReference>
<dbReference type="RefSeq" id="WP_021030719.1">
    <property type="nucleotide sequence ID" value="NZ_KI391954.1"/>
</dbReference>
<dbReference type="AlphaFoldDB" id="U1LMK0"/>
<comment type="caution">
    <text evidence="1">The sequence shown here is derived from an EMBL/GenBank/DDBJ whole genome shotgun (WGS) entry which is preliminary data.</text>
</comment>
<sequence>MSAFDKAQGKIAQLPSLLSALKLAWTQEKEDWTLLKGKHVKAIRRGAAVQNWGQHGEDGDAFVDFAFLTPTVSRGDLQKHEEKLLTLFGVHRASWQRVGSVARMVLTDSEPPVHPREVVHRAGGGIAADVGFAHHRMPAAERGQP</sequence>
<evidence type="ECO:0000313" key="1">
    <source>
        <dbReference type="EMBL" id="ERG69176.1"/>
    </source>
</evidence>
<reference evidence="1 2" key="1">
    <citation type="journal article" date="2011" name="Stand. Genomic Sci.">
        <title>High quality draft genome sequence of Segniliparus rugosus CDC 945(T)= (ATCC BAA-974(T)).</title>
        <authorList>
            <person name="Earl A.M."/>
            <person name="Desjardins C.A."/>
            <person name="Fitzgerald M.G."/>
            <person name="Arachchi H.M."/>
            <person name="Zeng Q."/>
            <person name="Mehta T."/>
            <person name="Griggs A."/>
            <person name="Birren B.W."/>
            <person name="Toney N.C."/>
            <person name="Carr J."/>
            <person name="Posey J."/>
            <person name="Butler W.R."/>
        </authorList>
    </citation>
    <scope>NUCLEOTIDE SEQUENCE [LARGE SCALE GENOMIC DNA]</scope>
    <source>
        <strain evidence="2">ATCC BAA-974 / DSM 45345 / CCUG 50838 / CIP 108380 / JCM 13579 / CDC 945</strain>
    </source>
</reference>
<dbReference type="EMBL" id="ACZI02000003">
    <property type="protein sequence ID" value="ERG69176.1"/>
    <property type="molecule type" value="Genomic_DNA"/>
</dbReference>
<proteinExistence type="predicted"/>
<organism evidence="1 2">
    <name type="scientific">Segniliparus rugosus (strain ATCC BAA-974 / DSM 45345 / CCUG 50838 / CIP 108380 / JCM 13579 / CDC 945)</name>
    <dbReference type="NCBI Taxonomy" id="679197"/>
    <lineage>
        <taxon>Bacteria</taxon>
        <taxon>Bacillati</taxon>
        <taxon>Actinomycetota</taxon>
        <taxon>Actinomycetes</taxon>
        <taxon>Mycobacteriales</taxon>
        <taxon>Segniliparaceae</taxon>
        <taxon>Segniliparus</taxon>
    </lineage>
</organism>
<evidence type="ECO:0000313" key="2">
    <source>
        <dbReference type="Proteomes" id="UP000004816"/>
    </source>
</evidence>
<name>U1LMK0_SEGRC</name>
<protein>
    <submittedName>
        <fullName evidence="1">Uncharacterized protein</fullName>
    </submittedName>
</protein>
<dbReference type="HOGENOM" id="CLU_1785568_0_0_11"/>
<keyword evidence="2" id="KW-1185">Reference proteome</keyword>
<dbReference type="STRING" id="679197.HMPREF9336_04320"/>
<accession>U1LMK0</accession>
<gene>
    <name evidence="1" type="ORF">HMPREF9336_04320</name>
</gene>